<organism evidence="1 2">
    <name type="scientific">Paenibacillus abyssi</name>
    <dbReference type="NCBI Taxonomy" id="1340531"/>
    <lineage>
        <taxon>Bacteria</taxon>
        <taxon>Bacillati</taxon>
        <taxon>Bacillota</taxon>
        <taxon>Bacilli</taxon>
        <taxon>Bacillales</taxon>
        <taxon>Paenibacillaceae</taxon>
        <taxon>Paenibacillus</taxon>
    </lineage>
</organism>
<keyword evidence="2" id="KW-1185">Reference proteome</keyword>
<evidence type="ECO:0000313" key="1">
    <source>
        <dbReference type="EMBL" id="GGG18306.1"/>
    </source>
</evidence>
<evidence type="ECO:0000313" key="2">
    <source>
        <dbReference type="Proteomes" id="UP000644756"/>
    </source>
</evidence>
<sequence>MERMPDNGRFIYLPDEQTKLARVVRREDGFTVREQAIRVDELFLAFTGMMEPSDLKRVLMQSSDVVSEVVKPALENLNGENLAKVLSTIVGQAEGTDSMPLIVSLYKSVASKFDLSKLDPTSFAGFLNYVLQRVTELEDDKALADLFLVLLSKVKIASTRNSEMIRSVIGVMSNIQDAEVKQFFREAISEFSPVVKTACTPILPKGTVLYQEESNGTKIIILERDKAQRNVQFHDSVYEQVGHPKLLFAFAVRGKHIRGCRIFAVKDAVIKPATELYRYPFANVYKEDQRACWPELSGIEINNLFELQNLPELFFNSPANNHLFQGENLREWLMKLQGKDFEDKQLSSLKMSVMDCFEMFKSAAEASVDNRVEAPQQAAAV</sequence>
<dbReference type="InterPro" id="IPR032787">
    <property type="entry name" value="Prok-E2_D"/>
</dbReference>
<reference evidence="1" key="1">
    <citation type="journal article" date="2014" name="Int. J. Syst. Evol. Microbiol.">
        <title>Complete genome sequence of Corynebacterium casei LMG S-19264T (=DSM 44701T), isolated from a smear-ripened cheese.</title>
        <authorList>
            <consortium name="US DOE Joint Genome Institute (JGI-PGF)"/>
            <person name="Walter F."/>
            <person name="Albersmeier A."/>
            <person name="Kalinowski J."/>
            <person name="Ruckert C."/>
        </authorList>
    </citation>
    <scope>NUCLEOTIDE SEQUENCE</scope>
    <source>
        <strain evidence="1">CGMCC 1.12987</strain>
    </source>
</reference>
<dbReference type="Pfam" id="PF14460">
    <property type="entry name" value="Prok-E2_D"/>
    <property type="match status" value="1"/>
</dbReference>
<protein>
    <submittedName>
        <fullName evidence="1">Uncharacterized protein</fullName>
    </submittedName>
</protein>
<dbReference type="EMBL" id="BMGR01000014">
    <property type="protein sequence ID" value="GGG18306.1"/>
    <property type="molecule type" value="Genomic_DNA"/>
</dbReference>
<gene>
    <name evidence="1" type="ORF">GCM10010916_38940</name>
</gene>
<dbReference type="Proteomes" id="UP000644756">
    <property type="component" value="Unassembled WGS sequence"/>
</dbReference>
<comment type="caution">
    <text evidence="1">The sequence shown here is derived from an EMBL/GenBank/DDBJ whole genome shotgun (WGS) entry which is preliminary data.</text>
</comment>
<proteinExistence type="predicted"/>
<accession>A0A917LFI2</accession>
<dbReference type="AlphaFoldDB" id="A0A917LFI2"/>
<name>A0A917LFI2_9BACL</name>
<dbReference type="RefSeq" id="WP_188532739.1">
    <property type="nucleotide sequence ID" value="NZ_BMGR01000014.1"/>
</dbReference>
<reference evidence="1" key="2">
    <citation type="submission" date="2020-09" db="EMBL/GenBank/DDBJ databases">
        <authorList>
            <person name="Sun Q."/>
            <person name="Zhou Y."/>
        </authorList>
    </citation>
    <scope>NUCLEOTIDE SEQUENCE</scope>
    <source>
        <strain evidence="1">CGMCC 1.12987</strain>
    </source>
</reference>